<feature type="compositionally biased region" description="Low complexity" evidence="1">
    <location>
        <begin position="147"/>
        <end position="158"/>
    </location>
</feature>
<keyword evidence="3" id="KW-1185">Reference proteome</keyword>
<reference evidence="2" key="1">
    <citation type="journal article" date="2020" name="Fungal Divers.">
        <title>Resolving the Mortierellaceae phylogeny through synthesis of multi-gene phylogenetics and phylogenomics.</title>
        <authorList>
            <person name="Vandepol N."/>
            <person name="Liber J."/>
            <person name="Desiro A."/>
            <person name="Na H."/>
            <person name="Kennedy M."/>
            <person name="Barry K."/>
            <person name="Grigoriev I.V."/>
            <person name="Miller A.N."/>
            <person name="O'Donnell K."/>
            <person name="Stajich J.E."/>
            <person name="Bonito G."/>
        </authorList>
    </citation>
    <scope>NUCLEOTIDE SEQUENCE</scope>
    <source>
        <strain evidence="2">CK1249</strain>
    </source>
</reference>
<feature type="region of interest" description="Disordered" evidence="1">
    <location>
        <begin position="139"/>
        <end position="194"/>
    </location>
</feature>
<dbReference type="OrthoDB" id="2432821at2759"/>
<dbReference type="Proteomes" id="UP000738359">
    <property type="component" value="Unassembled WGS sequence"/>
</dbReference>
<dbReference type="AlphaFoldDB" id="A0A9P6IQX6"/>
<organism evidence="2 3">
    <name type="scientific">Mortierella alpina</name>
    <name type="common">Oleaginous fungus</name>
    <name type="synonym">Mortierella renispora</name>
    <dbReference type="NCBI Taxonomy" id="64518"/>
    <lineage>
        <taxon>Eukaryota</taxon>
        <taxon>Fungi</taxon>
        <taxon>Fungi incertae sedis</taxon>
        <taxon>Mucoromycota</taxon>
        <taxon>Mortierellomycotina</taxon>
        <taxon>Mortierellomycetes</taxon>
        <taxon>Mortierellales</taxon>
        <taxon>Mortierellaceae</taxon>
        <taxon>Mortierella</taxon>
    </lineage>
</organism>
<dbReference type="EMBL" id="JAAAHY010002327">
    <property type="protein sequence ID" value="KAF9944743.1"/>
    <property type="molecule type" value="Genomic_DNA"/>
</dbReference>
<sequence length="246" mass="26327">MNLPSPDEQLDLHGPRAQLPFEQIPPQARAGVKASHESLEQDSKALIASNGIITSSGPPKDPAQPQQEALVSPDKRRPGWAADHPSSPSSDPAAVKVEPSPPSKDHEASTYQSMADMDPAAGTNEASSTSFLSRLAAPFRRPKAHEPSSPSAAHPQPATTMQHQRRPLKATSDSNHAGGFGTYERGVALDSNEQPPHKLTRFQSFAATFKRFMRFVGPGYTDASILSRLPVCTVPSALPPSLHIVL</sequence>
<protein>
    <submittedName>
        <fullName evidence="2">Uncharacterized protein</fullName>
    </submittedName>
</protein>
<comment type="caution">
    <text evidence="2">The sequence shown here is derived from an EMBL/GenBank/DDBJ whole genome shotgun (WGS) entry which is preliminary data.</text>
</comment>
<evidence type="ECO:0000256" key="1">
    <source>
        <dbReference type="SAM" id="MobiDB-lite"/>
    </source>
</evidence>
<feature type="compositionally biased region" description="Basic and acidic residues" evidence="1">
    <location>
        <begin position="34"/>
        <end position="43"/>
    </location>
</feature>
<proteinExistence type="predicted"/>
<feature type="region of interest" description="Disordered" evidence="1">
    <location>
        <begin position="1"/>
        <end position="112"/>
    </location>
</feature>
<name>A0A9P6IQX6_MORAP</name>
<evidence type="ECO:0000313" key="2">
    <source>
        <dbReference type="EMBL" id="KAF9944743.1"/>
    </source>
</evidence>
<feature type="compositionally biased region" description="Low complexity" evidence="1">
    <location>
        <begin position="81"/>
        <end position="94"/>
    </location>
</feature>
<gene>
    <name evidence="2" type="ORF">BGZ70_004376</name>
</gene>
<accession>A0A9P6IQX6</accession>
<evidence type="ECO:0000313" key="3">
    <source>
        <dbReference type="Proteomes" id="UP000738359"/>
    </source>
</evidence>